<accession>A0A2S6N0S9</accession>
<name>A0A2S6N0S9_9HYPH</name>
<proteinExistence type="predicted"/>
<dbReference type="RefSeq" id="WP_104509257.1">
    <property type="nucleotide sequence ID" value="NZ_JACIGC010000031.1"/>
</dbReference>
<sequence length="194" mass="21982">MHTPWGESEEQQTYAKGITFYQTPSHGGFHVLPDQNAKIHTAWRREDGWYEEDCDWAIVAMTFPDLFDAEHVESARNTAKAWHPHAYMAVTGETLEPKDSFVLQRQLFAKKHADDWVVVAALSSKTRPGMVDCIAIKGGQGSHGPERRFLIPSEEYKPGQFGFVVPNGTYPYFDGPRPLWDDVSYVDPSPREAV</sequence>
<dbReference type="Proteomes" id="UP000239089">
    <property type="component" value="Unassembled WGS sequence"/>
</dbReference>
<dbReference type="Pfam" id="PF22653">
    <property type="entry name" value="DUF7007"/>
    <property type="match status" value="1"/>
</dbReference>
<dbReference type="EMBL" id="NHSJ01000112">
    <property type="protein sequence ID" value="PPQ28224.1"/>
    <property type="molecule type" value="Genomic_DNA"/>
</dbReference>
<keyword evidence="3" id="KW-1185">Reference proteome</keyword>
<organism evidence="2 3">
    <name type="scientific">Rhodoblastus sphagnicola</name>
    <dbReference type="NCBI Taxonomy" id="333368"/>
    <lineage>
        <taxon>Bacteria</taxon>
        <taxon>Pseudomonadati</taxon>
        <taxon>Pseudomonadota</taxon>
        <taxon>Alphaproteobacteria</taxon>
        <taxon>Hyphomicrobiales</taxon>
        <taxon>Rhodoblastaceae</taxon>
        <taxon>Rhodoblastus</taxon>
    </lineage>
</organism>
<reference evidence="2 3" key="1">
    <citation type="journal article" date="2018" name="Arch. Microbiol.">
        <title>New insights into the metabolic potential of the phototrophic purple bacterium Rhodopila globiformis DSM 161(T) from its draft genome sequence and evidence for a vanadium-dependent nitrogenase.</title>
        <authorList>
            <person name="Imhoff J.F."/>
            <person name="Rahn T."/>
            <person name="Kunzel S."/>
            <person name="Neulinger S.C."/>
        </authorList>
    </citation>
    <scope>NUCLEOTIDE SEQUENCE [LARGE SCALE GENOMIC DNA]</scope>
    <source>
        <strain evidence="2 3">DSM 16996</strain>
    </source>
</reference>
<evidence type="ECO:0000259" key="1">
    <source>
        <dbReference type="Pfam" id="PF22653"/>
    </source>
</evidence>
<gene>
    <name evidence="2" type="ORF">CCR94_18165</name>
</gene>
<dbReference type="OrthoDB" id="5124200at2"/>
<feature type="domain" description="DUF7007" evidence="1">
    <location>
        <begin position="2"/>
        <end position="113"/>
    </location>
</feature>
<evidence type="ECO:0000313" key="2">
    <source>
        <dbReference type="EMBL" id="PPQ28224.1"/>
    </source>
</evidence>
<dbReference type="InterPro" id="IPR054276">
    <property type="entry name" value="DUF7007"/>
</dbReference>
<dbReference type="AlphaFoldDB" id="A0A2S6N0S9"/>
<comment type="caution">
    <text evidence="2">The sequence shown here is derived from an EMBL/GenBank/DDBJ whole genome shotgun (WGS) entry which is preliminary data.</text>
</comment>
<evidence type="ECO:0000313" key="3">
    <source>
        <dbReference type="Proteomes" id="UP000239089"/>
    </source>
</evidence>
<protein>
    <recommendedName>
        <fullName evidence="1">DUF7007 domain-containing protein</fullName>
    </recommendedName>
</protein>